<dbReference type="PANTHER" id="PTHR22594:SF5">
    <property type="entry name" value="ASPARTATE--TRNA LIGASE, MITOCHONDRIAL"/>
    <property type="match status" value="1"/>
</dbReference>
<dbReference type="AlphaFoldDB" id="E3LPX7"/>
<evidence type="ECO:0000256" key="4">
    <source>
        <dbReference type="ARBA" id="ARBA00022840"/>
    </source>
</evidence>
<evidence type="ECO:0000256" key="2">
    <source>
        <dbReference type="ARBA" id="ARBA00022598"/>
    </source>
</evidence>
<keyword evidence="4" id="KW-0067">ATP-binding</keyword>
<protein>
    <submittedName>
        <fullName evidence="8">CRE-DARS-2 protein</fullName>
    </submittedName>
</protein>
<dbReference type="SUPFAM" id="SSF55681">
    <property type="entry name" value="Class II aaRS and biotin synthetases"/>
    <property type="match status" value="1"/>
</dbReference>
<dbReference type="InterPro" id="IPR004364">
    <property type="entry name" value="Aa-tRNA-synt_II"/>
</dbReference>
<evidence type="ECO:0000313" key="8">
    <source>
        <dbReference type="EMBL" id="EFP05653.1"/>
    </source>
</evidence>
<dbReference type="eggNOG" id="KOG2411">
    <property type="taxonomic scope" value="Eukaryota"/>
</dbReference>
<evidence type="ECO:0000256" key="6">
    <source>
        <dbReference type="ARBA" id="ARBA00023146"/>
    </source>
</evidence>
<dbReference type="NCBIfam" id="TIGR00459">
    <property type="entry name" value="aspS_bact"/>
    <property type="match status" value="1"/>
</dbReference>
<dbReference type="Proteomes" id="UP000008281">
    <property type="component" value="Unassembled WGS sequence"/>
</dbReference>
<organism evidence="9">
    <name type="scientific">Caenorhabditis remanei</name>
    <name type="common">Caenorhabditis vulgaris</name>
    <dbReference type="NCBI Taxonomy" id="31234"/>
    <lineage>
        <taxon>Eukaryota</taxon>
        <taxon>Metazoa</taxon>
        <taxon>Ecdysozoa</taxon>
        <taxon>Nematoda</taxon>
        <taxon>Chromadorea</taxon>
        <taxon>Rhabditida</taxon>
        <taxon>Rhabditina</taxon>
        <taxon>Rhabditomorpha</taxon>
        <taxon>Rhabditoidea</taxon>
        <taxon>Rhabditidae</taxon>
        <taxon>Peloderinae</taxon>
        <taxon>Caenorhabditis</taxon>
    </lineage>
</organism>
<keyword evidence="3" id="KW-0547">Nucleotide-binding</keyword>
<dbReference type="InterPro" id="IPR002312">
    <property type="entry name" value="Asp/Asn-tRNA-synth_IIb"/>
</dbReference>
<dbReference type="GO" id="GO:0004815">
    <property type="term" value="F:aspartate-tRNA ligase activity"/>
    <property type="evidence" value="ECO:0007669"/>
    <property type="project" value="TreeGrafter"/>
</dbReference>
<evidence type="ECO:0000256" key="3">
    <source>
        <dbReference type="ARBA" id="ARBA00022741"/>
    </source>
</evidence>
<dbReference type="FunCoup" id="E3LPX7">
    <property type="interactions" value="2822"/>
</dbReference>
<dbReference type="OrthoDB" id="439710at2759"/>
<evidence type="ECO:0000256" key="5">
    <source>
        <dbReference type="ARBA" id="ARBA00022917"/>
    </source>
</evidence>
<dbReference type="NCBIfam" id="NF001750">
    <property type="entry name" value="PRK00476.1"/>
    <property type="match status" value="1"/>
</dbReference>
<feature type="domain" description="Aminoacyl-transfer RNA synthetases class-II family profile" evidence="7">
    <location>
        <begin position="170"/>
        <end position="570"/>
    </location>
</feature>
<dbReference type="EMBL" id="DS268412">
    <property type="protein sequence ID" value="EFP05653.1"/>
    <property type="molecule type" value="Genomic_DNA"/>
</dbReference>
<dbReference type="GO" id="GO:0006422">
    <property type="term" value="P:aspartyl-tRNA aminoacylation"/>
    <property type="evidence" value="ECO:0007669"/>
    <property type="project" value="TreeGrafter"/>
</dbReference>
<evidence type="ECO:0000259" key="7">
    <source>
        <dbReference type="PROSITE" id="PS50862"/>
    </source>
</evidence>
<keyword evidence="5" id="KW-0648">Protein biosynthesis</keyword>
<name>E3LPX7_CAERE</name>
<sequence>MIAARNLTVGCRKLLSTSAYTVRSHTCDELNASNKNEKVSVMGWLSHKRMDRFFVLRDAYGSVQAKIQENSELKQLLKELPYESVIRVDGTVVDRGENRNNKMKTGDIEINVEQLTVLNKASVNIPMLPDVKSNEKTRLKYRYIDLRSDKLQRYRLQLEDDILVSLYRALRIRSEFVHNLRKFLVEKSGFVDVDTPTLFRRTPGGATEFVVPAPPPNHGMAYSLPQSPQQFKQLLMVGGIDRYFQIARCYRDEGSKGDRQPEFTQVDVEMSFTTQEGVMQLIEDMILSAWPESLIHLKPKSPFPRISYSEAMTKYGIDKPDMRVSWQIEDVKTNIFNFLKKNDGDKIRVIVCRGAGKTPISNSTKDEWKRLIQMNENGRNFAICHPSHKTWFKSLKNEKILEEFGLTEEDALVVCWGESDGVYWTLGQLRNYVAEICGLRSKNVVTAHWVVDFPLFSFEEGHLVSTHHPFTAPVDKDKEMLYDEDNDRLLQITGQHYDLVINGVEMGGGSIRIENSEMQRHVLKILSEPTEEMEHLLNALSHGAPPHGGFALGLDRFVAMLTSDGNPLTPVRDVIAFPKTKNGKDLMSDAPTTLSKKQLERFVKQNLNELIKFIFPDTVSHCYRMIRKADSFYCSVC</sequence>
<dbReference type="OMA" id="LCGWVDR"/>
<dbReference type="SUPFAM" id="SSF50249">
    <property type="entry name" value="Nucleic acid-binding proteins"/>
    <property type="match status" value="1"/>
</dbReference>
<proteinExistence type="inferred from homology"/>
<keyword evidence="6" id="KW-0030">Aminoacyl-tRNA synthetase</keyword>
<dbReference type="HOGENOM" id="CLU_014330_3_1_1"/>
<dbReference type="InterPro" id="IPR004115">
    <property type="entry name" value="GAD-like_sf"/>
</dbReference>
<dbReference type="InterPro" id="IPR004365">
    <property type="entry name" value="NA-bd_OB_tRNA"/>
</dbReference>
<dbReference type="PANTHER" id="PTHR22594">
    <property type="entry name" value="ASPARTYL/LYSYL-TRNA SYNTHETASE"/>
    <property type="match status" value="1"/>
</dbReference>
<dbReference type="Gene3D" id="2.40.50.140">
    <property type="entry name" value="Nucleic acid-binding proteins"/>
    <property type="match status" value="1"/>
</dbReference>
<dbReference type="InParanoid" id="E3LPX7"/>
<dbReference type="InterPro" id="IPR004524">
    <property type="entry name" value="Asp-tRNA-ligase_1"/>
</dbReference>
<dbReference type="Gene3D" id="3.30.930.10">
    <property type="entry name" value="Bira Bifunctional Protein, Domain 2"/>
    <property type="match status" value="1"/>
</dbReference>
<dbReference type="GO" id="GO:0003676">
    <property type="term" value="F:nucleic acid binding"/>
    <property type="evidence" value="ECO:0007669"/>
    <property type="project" value="InterPro"/>
</dbReference>
<dbReference type="SUPFAM" id="SSF55261">
    <property type="entry name" value="GAD domain-like"/>
    <property type="match status" value="1"/>
</dbReference>
<dbReference type="CDD" id="cd04317">
    <property type="entry name" value="EcAspRS_like_N"/>
    <property type="match status" value="1"/>
</dbReference>
<dbReference type="InterPro" id="IPR045864">
    <property type="entry name" value="aa-tRNA-synth_II/BPL/LPL"/>
</dbReference>
<dbReference type="InterPro" id="IPR006195">
    <property type="entry name" value="aa-tRNA-synth_II"/>
</dbReference>
<comment type="similarity">
    <text evidence="1">Belongs to the class-II aminoacyl-tRNA synthetase family. Type 1 subfamily.</text>
</comment>
<dbReference type="Pfam" id="PF01336">
    <property type="entry name" value="tRNA_anti-codon"/>
    <property type="match status" value="1"/>
</dbReference>
<keyword evidence="2" id="KW-0436">Ligase</keyword>
<gene>
    <name evidence="8" type="primary">Cre-dars-2</name>
    <name evidence="8" type="ORF">CRE_27043</name>
</gene>
<evidence type="ECO:0000313" key="9">
    <source>
        <dbReference type="Proteomes" id="UP000008281"/>
    </source>
</evidence>
<dbReference type="InterPro" id="IPR012340">
    <property type="entry name" value="NA-bd_OB-fold"/>
</dbReference>
<dbReference type="HAMAP" id="MF_00044">
    <property type="entry name" value="Asp_tRNA_synth_type1"/>
    <property type="match status" value="1"/>
</dbReference>
<dbReference type="GO" id="GO:0005739">
    <property type="term" value="C:mitochondrion"/>
    <property type="evidence" value="ECO:0007669"/>
    <property type="project" value="TreeGrafter"/>
</dbReference>
<dbReference type="GO" id="GO:0005524">
    <property type="term" value="F:ATP binding"/>
    <property type="evidence" value="ECO:0007669"/>
    <property type="project" value="UniProtKB-KW"/>
</dbReference>
<accession>E3LPX7</accession>
<dbReference type="STRING" id="31234.E3LPX7"/>
<dbReference type="PROSITE" id="PS50862">
    <property type="entry name" value="AA_TRNA_LIGASE_II"/>
    <property type="match status" value="1"/>
</dbReference>
<dbReference type="PRINTS" id="PR01042">
    <property type="entry name" value="TRNASYNTHASP"/>
</dbReference>
<dbReference type="Gene3D" id="3.30.1360.30">
    <property type="entry name" value="GAD-like domain"/>
    <property type="match status" value="1"/>
</dbReference>
<evidence type="ECO:0000256" key="1">
    <source>
        <dbReference type="ARBA" id="ARBA00006303"/>
    </source>
</evidence>
<dbReference type="Pfam" id="PF00152">
    <property type="entry name" value="tRNA-synt_2"/>
    <property type="match status" value="1"/>
</dbReference>
<keyword evidence="9" id="KW-1185">Reference proteome</keyword>
<dbReference type="InterPro" id="IPR047089">
    <property type="entry name" value="Asp-tRNA-ligase_1_N"/>
</dbReference>
<reference evidence="8" key="1">
    <citation type="submission" date="2007-07" db="EMBL/GenBank/DDBJ databases">
        <title>PCAP assembly of the Caenorhabditis remanei genome.</title>
        <authorList>
            <consortium name="The Caenorhabditis remanei Sequencing Consortium"/>
            <person name="Wilson R.K."/>
        </authorList>
    </citation>
    <scope>NUCLEOTIDE SEQUENCE [LARGE SCALE GENOMIC DNA]</scope>
    <source>
        <strain evidence="8">PB4641</strain>
    </source>
</reference>